<evidence type="ECO:0000256" key="1">
    <source>
        <dbReference type="ARBA" id="ARBA00022676"/>
    </source>
</evidence>
<reference evidence="3" key="1">
    <citation type="submission" date="2020-03" db="EMBL/GenBank/DDBJ databases">
        <authorList>
            <person name="Guo F."/>
        </authorList>
    </citation>
    <scope>NUCLEOTIDE SEQUENCE</scope>
    <source>
        <strain evidence="3">JCM 30134</strain>
    </source>
</reference>
<dbReference type="AlphaFoldDB" id="A0A9E5MQA0"/>
<dbReference type="NCBIfam" id="TIGR00696">
    <property type="entry name" value="wecG_tagA_cpsF"/>
    <property type="match status" value="1"/>
</dbReference>
<keyword evidence="1" id="KW-0328">Glycosyltransferase</keyword>
<dbReference type="EMBL" id="JAAONZ010000033">
    <property type="protein sequence ID" value="NHO68481.1"/>
    <property type="molecule type" value="Genomic_DNA"/>
</dbReference>
<evidence type="ECO:0000313" key="3">
    <source>
        <dbReference type="EMBL" id="NHO68481.1"/>
    </source>
</evidence>
<dbReference type="GO" id="GO:0016758">
    <property type="term" value="F:hexosyltransferase activity"/>
    <property type="evidence" value="ECO:0007669"/>
    <property type="project" value="TreeGrafter"/>
</dbReference>
<evidence type="ECO:0000256" key="2">
    <source>
        <dbReference type="ARBA" id="ARBA00022679"/>
    </source>
</evidence>
<dbReference type="Proteomes" id="UP000787472">
    <property type="component" value="Unassembled WGS sequence"/>
</dbReference>
<dbReference type="PANTHER" id="PTHR34136:SF1">
    <property type="entry name" value="UDP-N-ACETYL-D-MANNOSAMINURONIC ACID TRANSFERASE"/>
    <property type="match status" value="1"/>
</dbReference>
<keyword evidence="4" id="KW-1185">Reference proteome</keyword>
<comment type="caution">
    <text evidence="3">The sequence shown here is derived from an EMBL/GenBank/DDBJ whole genome shotgun (WGS) entry which is preliminary data.</text>
</comment>
<dbReference type="InterPro" id="IPR004629">
    <property type="entry name" value="WecG_TagA_CpsF"/>
</dbReference>
<sequence>MGKPIVKVAGIEINDLRRAEVLELLGRAVMDKDVPGELVVTPNLDHLTQILNDRLFCGAYKKATLTIVDGFPVKLLSFLKLKAPLKEVIPGSEFTIELFERVNRELPEGAVCNVFILGANDKTIGLVRDRFEQDFPKLKLVGAFTGKIIVDDNISKLSCYLSDEITGCEVDLVIGSLGAPKQEVVCSLLHAKNPKITFLCVGATLEFFVGVKKRAPLILRRMKLEWLYRWSQEPYRLTRRYLLCFLTFLKLAFYKWERV</sequence>
<name>A0A9E5MQA0_9GAMM</name>
<dbReference type="CDD" id="cd06533">
    <property type="entry name" value="Glyco_transf_WecG_TagA"/>
    <property type="match status" value="1"/>
</dbReference>
<dbReference type="RefSeq" id="WP_167192448.1">
    <property type="nucleotide sequence ID" value="NZ_JAAONZ010000033.1"/>
</dbReference>
<keyword evidence="2" id="KW-0808">Transferase</keyword>
<proteinExistence type="predicted"/>
<gene>
    <name evidence="3" type="ORF">G8770_23255</name>
</gene>
<protein>
    <submittedName>
        <fullName evidence="3">WecB/TagA/CpsF family glycosyltransferase</fullName>
    </submittedName>
</protein>
<accession>A0A9E5MQA0</accession>
<evidence type="ECO:0000313" key="4">
    <source>
        <dbReference type="Proteomes" id="UP000787472"/>
    </source>
</evidence>
<organism evidence="3 4">
    <name type="scientific">Pseudomaricurvus hydrocarbonicus</name>
    <dbReference type="NCBI Taxonomy" id="1470433"/>
    <lineage>
        <taxon>Bacteria</taxon>
        <taxon>Pseudomonadati</taxon>
        <taxon>Pseudomonadota</taxon>
        <taxon>Gammaproteobacteria</taxon>
        <taxon>Cellvibrionales</taxon>
        <taxon>Cellvibrionaceae</taxon>
        <taxon>Pseudomaricurvus</taxon>
    </lineage>
</organism>
<dbReference type="PANTHER" id="PTHR34136">
    <property type="match status" value="1"/>
</dbReference>
<dbReference type="Pfam" id="PF03808">
    <property type="entry name" value="Glyco_tran_WecG"/>
    <property type="match status" value="1"/>
</dbReference>